<evidence type="ECO:0000259" key="8">
    <source>
        <dbReference type="PROSITE" id="PS50011"/>
    </source>
</evidence>
<sequence>MAQPSIPARIGRYVIQSTIGRGAMGVIYRAHDPLIDRTVALKLVRADLLEGDERRGFVERFQREAQAAGRCAHANIVAIYDYALHEDNPYIAMEFIDGSSLAQVIQGSRRTPVDRAAWIVHQVLAALGCAHGHGVVHRDIKPANVLLAIDGHVKVTDFGISRLGGSSLTQTGALIGTPNYMSPEQRRGEAVDARSDLFSTGAVLYELLTGVLPFAGRSFYEVADPMLFAAPAPLSQHLPEAPPALSSFMSIALARDPSQRFESALRMSAALADAVRGIEPPRPVAAPAGGPAAMPPAPAPAVSPVAEIERKLAYYVGPIARFLVRNAGNKTSSLDELCQSVAASIERADLRDAFLRDVRGLLGAGLATQVANAPTTAAKLPIIQADLDRAQADLTRYIGPIARVLVRRELDASANLDDLWQRLATHIERPADRAAFLRGRPPR</sequence>
<keyword evidence="6 7" id="KW-0067">ATP-binding</keyword>
<accession>A0A5C8PE49</accession>
<dbReference type="PROSITE" id="PS00107">
    <property type="entry name" value="PROTEIN_KINASE_ATP"/>
    <property type="match status" value="1"/>
</dbReference>
<keyword evidence="2 9" id="KW-0723">Serine/threonine-protein kinase</keyword>
<dbReference type="Gene3D" id="1.10.510.10">
    <property type="entry name" value="Transferase(Phosphotransferase) domain 1"/>
    <property type="match status" value="1"/>
</dbReference>
<dbReference type="EMBL" id="VDUZ01000041">
    <property type="protein sequence ID" value="TXL71603.1"/>
    <property type="molecule type" value="Genomic_DNA"/>
</dbReference>
<gene>
    <name evidence="9" type="ORF">FHP25_29125</name>
</gene>
<keyword evidence="3" id="KW-0808">Transferase</keyword>
<keyword evidence="5 9" id="KW-0418">Kinase</keyword>
<dbReference type="Proteomes" id="UP000321638">
    <property type="component" value="Unassembled WGS sequence"/>
</dbReference>
<feature type="domain" description="Protein kinase" evidence="8">
    <location>
        <begin position="13"/>
        <end position="272"/>
    </location>
</feature>
<dbReference type="OrthoDB" id="9801841at2"/>
<dbReference type="InterPro" id="IPR058395">
    <property type="entry name" value="DUF8082"/>
</dbReference>
<dbReference type="EC" id="2.7.11.1" evidence="1"/>
<name>A0A5C8PE49_9HYPH</name>
<dbReference type="InterPro" id="IPR008271">
    <property type="entry name" value="Ser/Thr_kinase_AS"/>
</dbReference>
<evidence type="ECO:0000256" key="3">
    <source>
        <dbReference type="ARBA" id="ARBA00022679"/>
    </source>
</evidence>
<dbReference type="SMART" id="SM00220">
    <property type="entry name" value="S_TKc"/>
    <property type="match status" value="1"/>
</dbReference>
<dbReference type="Gene3D" id="3.30.200.20">
    <property type="entry name" value="Phosphorylase Kinase, domain 1"/>
    <property type="match status" value="1"/>
</dbReference>
<keyword evidence="10" id="KW-1185">Reference proteome</keyword>
<organism evidence="9 10">
    <name type="scientific">Vineibacter terrae</name>
    <dbReference type="NCBI Taxonomy" id="2586908"/>
    <lineage>
        <taxon>Bacteria</taxon>
        <taxon>Pseudomonadati</taxon>
        <taxon>Pseudomonadota</taxon>
        <taxon>Alphaproteobacteria</taxon>
        <taxon>Hyphomicrobiales</taxon>
        <taxon>Vineibacter</taxon>
    </lineage>
</organism>
<reference evidence="9 10" key="1">
    <citation type="submission" date="2019-06" db="EMBL/GenBank/DDBJ databases">
        <title>New taxonomy in bacterial strain CC-CFT640, isolated from vineyard.</title>
        <authorList>
            <person name="Lin S.-Y."/>
            <person name="Tsai C.-F."/>
            <person name="Young C.-C."/>
        </authorList>
    </citation>
    <scope>NUCLEOTIDE SEQUENCE [LARGE SCALE GENOMIC DNA]</scope>
    <source>
        <strain evidence="9 10">CC-CFT640</strain>
    </source>
</reference>
<dbReference type="Pfam" id="PF26309">
    <property type="entry name" value="DUF8082"/>
    <property type="match status" value="2"/>
</dbReference>
<evidence type="ECO:0000256" key="1">
    <source>
        <dbReference type="ARBA" id="ARBA00012513"/>
    </source>
</evidence>
<dbReference type="GO" id="GO:0004674">
    <property type="term" value="F:protein serine/threonine kinase activity"/>
    <property type="evidence" value="ECO:0007669"/>
    <property type="project" value="UniProtKB-KW"/>
</dbReference>
<evidence type="ECO:0000256" key="6">
    <source>
        <dbReference type="ARBA" id="ARBA00022840"/>
    </source>
</evidence>
<dbReference type="CDD" id="cd14014">
    <property type="entry name" value="STKc_PknB_like"/>
    <property type="match status" value="1"/>
</dbReference>
<comment type="caution">
    <text evidence="9">The sequence shown here is derived from an EMBL/GenBank/DDBJ whole genome shotgun (WGS) entry which is preliminary data.</text>
</comment>
<dbReference type="InterPro" id="IPR017441">
    <property type="entry name" value="Protein_kinase_ATP_BS"/>
</dbReference>
<evidence type="ECO:0000256" key="5">
    <source>
        <dbReference type="ARBA" id="ARBA00022777"/>
    </source>
</evidence>
<evidence type="ECO:0000313" key="10">
    <source>
        <dbReference type="Proteomes" id="UP000321638"/>
    </source>
</evidence>
<protein>
    <recommendedName>
        <fullName evidence="1">non-specific serine/threonine protein kinase</fullName>
        <ecNumber evidence="1">2.7.11.1</ecNumber>
    </recommendedName>
</protein>
<dbReference type="InterPro" id="IPR011009">
    <property type="entry name" value="Kinase-like_dom_sf"/>
</dbReference>
<feature type="binding site" evidence="7">
    <location>
        <position position="42"/>
    </location>
    <ligand>
        <name>ATP</name>
        <dbReference type="ChEBI" id="CHEBI:30616"/>
    </ligand>
</feature>
<evidence type="ECO:0000313" key="9">
    <source>
        <dbReference type="EMBL" id="TXL71603.1"/>
    </source>
</evidence>
<dbReference type="PROSITE" id="PS00108">
    <property type="entry name" value="PROTEIN_KINASE_ST"/>
    <property type="match status" value="1"/>
</dbReference>
<dbReference type="PANTHER" id="PTHR43289:SF6">
    <property type="entry name" value="SERINE_THREONINE-PROTEIN KINASE NEKL-3"/>
    <property type="match status" value="1"/>
</dbReference>
<dbReference type="PROSITE" id="PS50011">
    <property type="entry name" value="PROTEIN_KINASE_DOM"/>
    <property type="match status" value="1"/>
</dbReference>
<evidence type="ECO:0000256" key="4">
    <source>
        <dbReference type="ARBA" id="ARBA00022741"/>
    </source>
</evidence>
<evidence type="ECO:0000256" key="7">
    <source>
        <dbReference type="PROSITE-ProRule" id="PRU10141"/>
    </source>
</evidence>
<keyword evidence="4 7" id="KW-0547">Nucleotide-binding</keyword>
<evidence type="ECO:0000256" key="2">
    <source>
        <dbReference type="ARBA" id="ARBA00022527"/>
    </source>
</evidence>
<dbReference type="SUPFAM" id="SSF56112">
    <property type="entry name" value="Protein kinase-like (PK-like)"/>
    <property type="match status" value="1"/>
</dbReference>
<dbReference type="RefSeq" id="WP_147850515.1">
    <property type="nucleotide sequence ID" value="NZ_VDUZ01000041.1"/>
</dbReference>
<dbReference type="PANTHER" id="PTHR43289">
    <property type="entry name" value="MITOGEN-ACTIVATED PROTEIN KINASE KINASE KINASE 20-RELATED"/>
    <property type="match status" value="1"/>
</dbReference>
<dbReference type="AlphaFoldDB" id="A0A5C8PE49"/>
<proteinExistence type="predicted"/>
<dbReference type="GO" id="GO:0005524">
    <property type="term" value="F:ATP binding"/>
    <property type="evidence" value="ECO:0007669"/>
    <property type="project" value="UniProtKB-UniRule"/>
</dbReference>
<dbReference type="FunFam" id="1.10.510.10:FF:000021">
    <property type="entry name" value="Serine/threonine protein kinase"/>
    <property type="match status" value="1"/>
</dbReference>
<dbReference type="Pfam" id="PF00069">
    <property type="entry name" value="Pkinase"/>
    <property type="match status" value="1"/>
</dbReference>
<dbReference type="InterPro" id="IPR000719">
    <property type="entry name" value="Prot_kinase_dom"/>
</dbReference>